<evidence type="ECO:0000313" key="1">
    <source>
        <dbReference type="EMBL" id="SPP87399.1"/>
    </source>
</evidence>
<dbReference type="AlphaFoldDB" id="A0A3B0KLE5"/>
<dbReference type="EMBL" id="OUUW01000012">
    <property type="protein sequence ID" value="SPP87399.1"/>
    <property type="molecule type" value="Genomic_DNA"/>
</dbReference>
<reference evidence="2" key="1">
    <citation type="submission" date="2018-01" db="EMBL/GenBank/DDBJ databases">
        <authorList>
            <person name="Alioto T."/>
            <person name="Alioto T."/>
        </authorList>
    </citation>
    <scope>NUCLEOTIDE SEQUENCE [LARGE SCALE GENOMIC DNA]</scope>
</reference>
<keyword evidence="2" id="KW-1185">Reference proteome</keyword>
<dbReference type="InterPro" id="IPR027854">
    <property type="entry name" value="STMP1"/>
</dbReference>
<accession>A0A3B0KLE5</accession>
<organism evidence="1 2">
    <name type="scientific">Drosophila guanche</name>
    <name type="common">Fruit fly</name>
    <dbReference type="NCBI Taxonomy" id="7266"/>
    <lineage>
        <taxon>Eukaryota</taxon>
        <taxon>Metazoa</taxon>
        <taxon>Ecdysozoa</taxon>
        <taxon>Arthropoda</taxon>
        <taxon>Hexapoda</taxon>
        <taxon>Insecta</taxon>
        <taxon>Pterygota</taxon>
        <taxon>Neoptera</taxon>
        <taxon>Endopterygota</taxon>
        <taxon>Diptera</taxon>
        <taxon>Brachycera</taxon>
        <taxon>Muscomorpha</taxon>
        <taxon>Ephydroidea</taxon>
        <taxon>Drosophilidae</taxon>
        <taxon>Drosophila</taxon>
        <taxon>Sophophora</taxon>
    </lineage>
</organism>
<dbReference type="Pfam" id="PF15054">
    <property type="entry name" value="DUF4535"/>
    <property type="match status" value="1"/>
</dbReference>
<dbReference type="Proteomes" id="UP000268350">
    <property type="component" value="Unassembled WGS sequence"/>
</dbReference>
<sequence length="99" mass="11310">MKLLGLGLQLVKARSGAGTSRPSYSCCPEMQDALPYCPKKPFWNFKRTLCFSMLTFGAGIYTGIYISQNYEVPRVDDPQKLVQKMNEKLRELIDDNKKK</sequence>
<dbReference type="OMA" id="REPLPCC"/>
<protein>
    <submittedName>
        <fullName evidence="1">Uncharacterized protein</fullName>
    </submittedName>
</protein>
<gene>
    <name evidence="1" type="ORF">DGUA_6G009798</name>
</gene>
<dbReference type="OrthoDB" id="6347891at2759"/>
<name>A0A3B0KLE5_DROGU</name>
<proteinExistence type="predicted"/>
<evidence type="ECO:0000313" key="2">
    <source>
        <dbReference type="Proteomes" id="UP000268350"/>
    </source>
</evidence>